<organism evidence="11 12">
    <name type="scientific">Microbotryum saponariae</name>
    <dbReference type="NCBI Taxonomy" id="289078"/>
    <lineage>
        <taxon>Eukaryota</taxon>
        <taxon>Fungi</taxon>
        <taxon>Dikarya</taxon>
        <taxon>Basidiomycota</taxon>
        <taxon>Pucciniomycotina</taxon>
        <taxon>Microbotryomycetes</taxon>
        <taxon>Microbotryales</taxon>
        <taxon>Microbotryaceae</taxon>
        <taxon>Microbotryum</taxon>
    </lineage>
</organism>
<keyword evidence="5" id="KW-0418">Kinase</keyword>
<feature type="transmembrane region" description="Helical" evidence="8">
    <location>
        <begin position="248"/>
        <end position="267"/>
    </location>
</feature>
<feature type="compositionally biased region" description="Polar residues" evidence="7">
    <location>
        <begin position="73"/>
        <end position="82"/>
    </location>
</feature>
<dbReference type="InterPro" id="IPR003594">
    <property type="entry name" value="HATPase_dom"/>
</dbReference>
<accession>A0A2X0MES1</accession>
<feature type="transmembrane region" description="Helical" evidence="8">
    <location>
        <begin position="358"/>
        <end position="377"/>
    </location>
</feature>
<dbReference type="GO" id="GO:0005886">
    <property type="term" value="C:plasma membrane"/>
    <property type="evidence" value="ECO:0007669"/>
    <property type="project" value="TreeGrafter"/>
</dbReference>
<sequence>MPFQLSTSRPGKSEYPLPPPAVAFQLPSAKDGLKVRWSKIKRRIGNGSAPGTSRTRVGFGLGDERDSLGDPTTEGTSDNGSSYREGGLSRRRQRRGSVDDDKDVEDQGVDVVVVEAQGAPEDWRRAVPRSSGGQGPPASGTSPGGTHLKGNATAMQSEGSSMHHLTTNENMGISAAVWSFLRWRVWGMICHFFFPAYVDAKVEDGFQKEQWWSAKSVHIFGSCFLVFSWVLATAILQRPWSLWNKISFYGIHPLFTISLVPMAALDVPRRRPWLWQAVAFCALWIYATNNVIDMYTCGFYTTRARCGKKDFLGTMYYPSCQIVIGLFALGQKRLYALIGGLSWVVVVGATLLPHRVTFIRNVVNLLLFQGFVLYLHYMRELSDRRMYTLRAELKIQYQGKARAQQNERKQMDARRRFSSYIFHEVRVPLNTASLVVQQWKALGLIDPNSEAAVEFQALDSSLTAMSQVLNDTLDFTRMERGGFTSVSRPFSLHDVMNSIFGPLKLDAHARGLAFETALDLRIDDVAKRAMYPDGANVEPIAEGDGWMMGDEMRLRQVVNNLASNACKFTPAGGTITIVTRLVFPDPECGSPDWRKHSTSTDTTAVDGDECKAAILSSNRLEQHNVATSPSDPPQKRVLVARIEVRDTGVGIKTRAMTGDRSLFSAFVQTEIGRQQAGKGTGLGLSLVRQIVMLSGGRLGVKSKVGEGSTFWVEMPFGVGPQTREVDDGFHMFGTHLEKSSSSPSPPSNSVHSSDLRFTSSLAYRPGEPGLGSIGEKDGIEMKQTSYTFSPPSSMTQPKTFIPLGRDSAENTPPATPLPPSAGQLDNSQSLSISTSFAREKSASISSALTPADGGLHRPAGPSHLLSSASAPATIFSSGPSTPTVYASTSMNSSTVTRTVSPVATPSGTVMVGTVPSAAARRSAALEFADGALRVLVVDDDTLTRKLMSRMLERLGCLVSTAENGAVALDMLLGPEHRSTTESGTIGSSFSMKNLSSMPATPTDVNAPVFSMPSPFDITFLDNQFLSNTYQMPVTSGLQVVRKMRLLGRTDLIVGVTANALRTDQEEYLEQGASFVLTKPVLEADLRRFLMLADRRRAEAKDSVARLQRQSTSESRPKPPLR</sequence>
<dbReference type="InterPro" id="IPR004358">
    <property type="entry name" value="Sig_transdc_His_kin-like_C"/>
</dbReference>
<evidence type="ECO:0000256" key="1">
    <source>
        <dbReference type="ARBA" id="ARBA00000085"/>
    </source>
</evidence>
<evidence type="ECO:0000256" key="2">
    <source>
        <dbReference type="ARBA" id="ARBA00012438"/>
    </source>
</evidence>
<feature type="compositionally biased region" description="Polar residues" evidence="7">
    <location>
        <begin position="1"/>
        <end position="10"/>
    </location>
</feature>
<keyword evidence="8" id="KW-0812">Transmembrane</keyword>
<dbReference type="InterPro" id="IPR036097">
    <property type="entry name" value="HisK_dim/P_sf"/>
</dbReference>
<dbReference type="GO" id="GO:0009927">
    <property type="term" value="F:histidine phosphotransfer kinase activity"/>
    <property type="evidence" value="ECO:0007669"/>
    <property type="project" value="TreeGrafter"/>
</dbReference>
<dbReference type="Gene3D" id="1.10.287.130">
    <property type="match status" value="1"/>
</dbReference>
<feature type="compositionally biased region" description="Low complexity" evidence="7">
    <location>
        <begin position="739"/>
        <end position="752"/>
    </location>
</feature>
<dbReference type="Pfam" id="PF02518">
    <property type="entry name" value="HATPase_c"/>
    <property type="match status" value="1"/>
</dbReference>
<feature type="transmembrane region" description="Helical" evidence="8">
    <location>
        <begin position="218"/>
        <end position="236"/>
    </location>
</feature>
<dbReference type="STRING" id="289078.A0A2X0MES1"/>
<evidence type="ECO:0000256" key="4">
    <source>
        <dbReference type="ARBA" id="ARBA00022679"/>
    </source>
</evidence>
<feature type="region of interest" description="Disordered" evidence="7">
    <location>
        <begin position="1098"/>
        <end position="1121"/>
    </location>
</feature>
<feature type="modified residue" description="4-aspartylphosphate" evidence="6">
    <location>
        <position position="1021"/>
    </location>
</feature>
<dbReference type="GO" id="GO:0000155">
    <property type="term" value="F:phosphorelay sensor kinase activity"/>
    <property type="evidence" value="ECO:0007669"/>
    <property type="project" value="InterPro"/>
</dbReference>
<feature type="domain" description="Histidine kinase" evidence="9">
    <location>
        <begin position="420"/>
        <end position="718"/>
    </location>
</feature>
<dbReference type="Gene3D" id="3.40.50.2300">
    <property type="match status" value="1"/>
</dbReference>
<dbReference type="OrthoDB" id="60033at2759"/>
<feature type="transmembrane region" description="Helical" evidence="8">
    <location>
        <begin position="334"/>
        <end position="352"/>
    </location>
</feature>
<dbReference type="PRINTS" id="PR00344">
    <property type="entry name" value="BCTRLSENSOR"/>
</dbReference>
<dbReference type="PROSITE" id="PS50110">
    <property type="entry name" value="RESPONSE_REGULATORY"/>
    <property type="match status" value="1"/>
</dbReference>
<feature type="transmembrane region" description="Helical" evidence="8">
    <location>
        <begin position="273"/>
        <end position="292"/>
    </location>
</feature>
<feature type="compositionally biased region" description="Low complexity" evidence="7">
    <location>
        <begin position="128"/>
        <end position="145"/>
    </location>
</feature>
<feature type="region of interest" description="Disordered" evidence="7">
    <location>
        <begin position="1"/>
        <end position="24"/>
    </location>
</feature>
<feature type="region of interest" description="Disordered" evidence="7">
    <location>
        <begin position="784"/>
        <end position="827"/>
    </location>
</feature>
<dbReference type="CDD" id="cd17546">
    <property type="entry name" value="REC_hyHK_CKI1_RcsC-like"/>
    <property type="match status" value="1"/>
</dbReference>
<keyword evidence="12" id="KW-1185">Reference proteome</keyword>
<dbReference type="InterPro" id="IPR005467">
    <property type="entry name" value="His_kinase_dom"/>
</dbReference>
<evidence type="ECO:0000256" key="8">
    <source>
        <dbReference type="SAM" id="Phobius"/>
    </source>
</evidence>
<name>A0A2X0MES1_9BASI</name>
<evidence type="ECO:0000313" key="11">
    <source>
        <dbReference type="EMBL" id="SCZ93174.1"/>
    </source>
</evidence>
<evidence type="ECO:0000259" key="10">
    <source>
        <dbReference type="PROSITE" id="PS50110"/>
    </source>
</evidence>
<keyword evidence="4" id="KW-0808">Transferase</keyword>
<dbReference type="SMART" id="SM00388">
    <property type="entry name" value="HisKA"/>
    <property type="match status" value="1"/>
</dbReference>
<evidence type="ECO:0000256" key="3">
    <source>
        <dbReference type="ARBA" id="ARBA00022553"/>
    </source>
</evidence>
<evidence type="ECO:0000256" key="6">
    <source>
        <dbReference type="PROSITE-ProRule" id="PRU00169"/>
    </source>
</evidence>
<dbReference type="EMBL" id="FMWP01000047">
    <property type="protein sequence ID" value="SCZ93174.1"/>
    <property type="molecule type" value="Genomic_DNA"/>
</dbReference>
<feature type="domain" description="Response regulatory" evidence="10">
    <location>
        <begin position="933"/>
        <end position="1093"/>
    </location>
</feature>
<dbReference type="SUPFAM" id="SSF55874">
    <property type="entry name" value="ATPase domain of HSP90 chaperone/DNA topoisomerase II/histidine kinase"/>
    <property type="match status" value="1"/>
</dbReference>
<evidence type="ECO:0000256" key="7">
    <source>
        <dbReference type="SAM" id="MobiDB-lite"/>
    </source>
</evidence>
<dbReference type="SUPFAM" id="SSF47384">
    <property type="entry name" value="Homodimeric domain of signal transducing histidine kinase"/>
    <property type="match status" value="1"/>
</dbReference>
<keyword evidence="8" id="KW-1133">Transmembrane helix</keyword>
<comment type="catalytic activity">
    <reaction evidence="1">
        <text>ATP + protein L-histidine = ADP + protein N-phospho-L-histidine.</text>
        <dbReference type="EC" id="2.7.13.3"/>
    </reaction>
</comment>
<dbReference type="InterPro" id="IPR011006">
    <property type="entry name" value="CheY-like_superfamily"/>
</dbReference>
<dbReference type="InterPro" id="IPR001789">
    <property type="entry name" value="Sig_transdc_resp-reg_receiver"/>
</dbReference>
<feature type="compositionally biased region" description="Polar residues" evidence="7">
    <location>
        <begin position="784"/>
        <end position="798"/>
    </location>
</feature>
<dbReference type="InterPro" id="IPR036890">
    <property type="entry name" value="HATPase_C_sf"/>
</dbReference>
<dbReference type="CDD" id="cd00082">
    <property type="entry name" value="HisKA"/>
    <property type="match status" value="1"/>
</dbReference>
<dbReference type="PANTHER" id="PTHR43047">
    <property type="entry name" value="TWO-COMPONENT HISTIDINE PROTEIN KINASE"/>
    <property type="match status" value="1"/>
</dbReference>
<evidence type="ECO:0000259" key="9">
    <source>
        <dbReference type="PROSITE" id="PS50109"/>
    </source>
</evidence>
<feature type="region of interest" description="Disordered" evidence="7">
    <location>
        <begin position="43"/>
        <end position="161"/>
    </location>
</feature>
<dbReference type="SMART" id="SM00448">
    <property type="entry name" value="REC"/>
    <property type="match status" value="1"/>
</dbReference>
<dbReference type="EC" id="2.7.13.3" evidence="2"/>
<dbReference type="Gene3D" id="3.30.565.10">
    <property type="entry name" value="Histidine kinase-like ATPase, C-terminal domain"/>
    <property type="match status" value="1"/>
</dbReference>
<protein>
    <recommendedName>
        <fullName evidence="2">histidine kinase</fullName>
        <ecNumber evidence="2">2.7.13.3</ecNumber>
    </recommendedName>
</protein>
<dbReference type="Pfam" id="PF00512">
    <property type="entry name" value="HisKA"/>
    <property type="match status" value="1"/>
</dbReference>
<reference evidence="12" key="1">
    <citation type="submission" date="2016-10" db="EMBL/GenBank/DDBJ databases">
        <authorList>
            <person name="Jeantristanb JTB J.-T."/>
            <person name="Ricardo R."/>
        </authorList>
    </citation>
    <scope>NUCLEOTIDE SEQUENCE [LARGE SCALE GENOMIC DNA]</scope>
</reference>
<dbReference type="PANTHER" id="PTHR43047:SF66">
    <property type="entry name" value="HISKA"/>
    <property type="match status" value="1"/>
</dbReference>
<evidence type="ECO:0000313" key="12">
    <source>
        <dbReference type="Proteomes" id="UP000249723"/>
    </source>
</evidence>
<feature type="region of interest" description="Disordered" evidence="7">
    <location>
        <begin position="843"/>
        <end position="863"/>
    </location>
</feature>
<keyword evidence="8" id="KW-0472">Membrane</keyword>
<feature type="compositionally biased region" description="Low complexity" evidence="7">
    <location>
        <begin position="109"/>
        <end position="119"/>
    </location>
</feature>
<dbReference type="SUPFAM" id="SSF52172">
    <property type="entry name" value="CheY-like"/>
    <property type="match status" value="1"/>
</dbReference>
<proteinExistence type="predicted"/>
<feature type="region of interest" description="Disordered" evidence="7">
    <location>
        <begin position="733"/>
        <end position="753"/>
    </location>
</feature>
<evidence type="ECO:0000256" key="5">
    <source>
        <dbReference type="ARBA" id="ARBA00022777"/>
    </source>
</evidence>
<gene>
    <name evidence="11" type="ORF">BZ3500_MVSOF-1268-A1-R1_CHR6-2G08508</name>
</gene>
<dbReference type="InterPro" id="IPR003661">
    <property type="entry name" value="HisK_dim/P_dom"/>
</dbReference>
<dbReference type="Proteomes" id="UP000249723">
    <property type="component" value="Unassembled WGS sequence"/>
</dbReference>
<dbReference type="AlphaFoldDB" id="A0A2X0MES1"/>
<dbReference type="PROSITE" id="PS50109">
    <property type="entry name" value="HIS_KIN"/>
    <property type="match status" value="1"/>
</dbReference>
<dbReference type="SMART" id="SM00387">
    <property type="entry name" value="HATPase_c"/>
    <property type="match status" value="1"/>
</dbReference>
<keyword evidence="3 6" id="KW-0597">Phosphoprotein</keyword>